<evidence type="ECO:0000313" key="8">
    <source>
        <dbReference type="Proteomes" id="UP000008312"/>
    </source>
</evidence>
<dbReference type="PRINTS" id="PR00503">
    <property type="entry name" value="BROMODOMAIN"/>
</dbReference>
<dbReference type="SUPFAM" id="SSF47370">
    <property type="entry name" value="Bromodomain"/>
    <property type="match status" value="1"/>
</dbReference>
<organism evidence="7">
    <name type="scientific">Blastocystis hominis</name>
    <dbReference type="NCBI Taxonomy" id="12968"/>
    <lineage>
        <taxon>Eukaryota</taxon>
        <taxon>Sar</taxon>
        <taxon>Stramenopiles</taxon>
        <taxon>Bigyra</taxon>
        <taxon>Opalozoa</taxon>
        <taxon>Opalinata</taxon>
        <taxon>Blastocystidae</taxon>
        <taxon>Blastocystis</taxon>
    </lineage>
</organism>
<evidence type="ECO:0000313" key="7">
    <source>
        <dbReference type="EMBL" id="CBK21919.2"/>
    </source>
</evidence>
<dbReference type="GO" id="GO:0045944">
    <property type="term" value="P:positive regulation of transcription by RNA polymerase II"/>
    <property type="evidence" value="ECO:0007669"/>
    <property type="project" value="TreeGrafter"/>
</dbReference>
<dbReference type="Gene3D" id="2.30.30.40">
    <property type="entry name" value="SH3 Domains"/>
    <property type="match status" value="1"/>
</dbReference>
<dbReference type="EMBL" id="FN668645">
    <property type="protein sequence ID" value="CBK21919.2"/>
    <property type="molecule type" value="Genomic_DNA"/>
</dbReference>
<feature type="domain" description="Bromo" evidence="6">
    <location>
        <begin position="185"/>
        <end position="255"/>
    </location>
</feature>
<dbReference type="SUPFAM" id="SSF50044">
    <property type="entry name" value="SH3-domain"/>
    <property type="match status" value="1"/>
</dbReference>
<dbReference type="GeneID" id="24922495"/>
<dbReference type="InterPro" id="IPR036427">
    <property type="entry name" value="Bromodomain-like_sf"/>
</dbReference>
<dbReference type="OrthoDB" id="21449at2759"/>
<sequence length="428" mass="49413">MKDIAYSWCQAHPELVKALPSQYRYPIGRNDSQSIFYLVSHNEYILVSTTDSTPLLSSASVKSVNGSTLHIALHHPLQPHPNSSLLLFLPNNTSIKVESTDWLSFQSLIQRLYASSSPGKNLFTELLAQRLTRLFEQDGVLIPRYYNVYRTKRESDIYWKWNPLLVPSSIKSLQALLRLICSHLQKEPSAFIFLEPVDHTKFPSYRKLIPNPMDLSTVSHRIDRNYYSSFEAFHRDMLTIFWNGCSFNPFHDIWYQQCVVLKVCYMNIVKQLEESGVLNAIEAASRVESNQIVAGENRNGEIVCFTSSSTPSCRIVAKNSESFKRNYFEIQNVRPLVNYPVRFVKRDFERRNGDEISVKQGDLVFVLKEEGEMCEVMRSDLVEMGIVPRDLLEADENGLWNRIMEGKEIKRVRILKQGKLVNGNHCYL</sequence>
<proteinExistence type="predicted"/>
<dbReference type="InParanoid" id="D8M1I0"/>
<dbReference type="AlphaFoldDB" id="D8M1I0"/>
<dbReference type="InterPro" id="IPR036028">
    <property type="entry name" value="SH3-like_dom_sf"/>
</dbReference>
<keyword evidence="8" id="KW-1185">Reference proteome</keyword>
<gene>
    <name evidence="7" type="ORF">GSBLH_T00006370001</name>
</gene>
<dbReference type="PANTHER" id="PTHR45750:SF3">
    <property type="entry name" value="HISTONE ACETYLTRANSFERASE"/>
    <property type="match status" value="1"/>
</dbReference>
<dbReference type="PANTHER" id="PTHR45750">
    <property type="entry name" value="GH11602P"/>
    <property type="match status" value="1"/>
</dbReference>
<evidence type="ECO:0008006" key="9">
    <source>
        <dbReference type="Google" id="ProtNLM"/>
    </source>
</evidence>
<dbReference type="GO" id="GO:0010484">
    <property type="term" value="F:histone H3 acetyltransferase activity"/>
    <property type="evidence" value="ECO:0007669"/>
    <property type="project" value="TreeGrafter"/>
</dbReference>
<evidence type="ECO:0000256" key="1">
    <source>
        <dbReference type="ARBA" id="ARBA00022443"/>
    </source>
</evidence>
<evidence type="ECO:0000259" key="5">
    <source>
        <dbReference type="PROSITE" id="PS50002"/>
    </source>
</evidence>
<reference evidence="7" key="1">
    <citation type="submission" date="2010-02" db="EMBL/GenBank/DDBJ databases">
        <title>Sequencing and annotation of the Blastocystis hominis genome.</title>
        <authorList>
            <person name="Wincker P."/>
        </authorList>
    </citation>
    <scope>NUCLEOTIDE SEQUENCE</scope>
    <source>
        <strain evidence="7">Singapore isolate B</strain>
    </source>
</reference>
<dbReference type="RefSeq" id="XP_012895967.1">
    <property type="nucleotide sequence ID" value="XM_013040513.1"/>
</dbReference>
<dbReference type="SMART" id="SM00297">
    <property type="entry name" value="BROMO"/>
    <property type="match status" value="1"/>
</dbReference>
<dbReference type="Gene3D" id="1.20.920.10">
    <property type="entry name" value="Bromodomain-like"/>
    <property type="match status" value="1"/>
</dbReference>
<dbReference type="Pfam" id="PF00439">
    <property type="entry name" value="Bromodomain"/>
    <property type="match status" value="1"/>
</dbReference>
<evidence type="ECO:0000256" key="2">
    <source>
        <dbReference type="ARBA" id="ARBA00023117"/>
    </source>
</evidence>
<feature type="domain" description="SH3" evidence="5">
    <location>
        <begin position="337"/>
        <end position="397"/>
    </location>
</feature>
<protein>
    <recommendedName>
        <fullName evidence="9">Bromo domain-containing protein</fullName>
    </recommendedName>
</protein>
<dbReference type="CDD" id="cd04369">
    <property type="entry name" value="Bromodomain"/>
    <property type="match status" value="1"/>
</dbReference>
<keyword evidence="2 3" id="KW-0103">Bromodomain</keyword>
<keyword evidence="1 4" id="KW-0728">SH3 domain</keyword>
<dbReference type="GO" id="GO:0000123">
    <property type="term" value="C:histone acetyltransferase complex"/>
    <property type="evidence" value="ECO:0007669"/>
    <property type="project" value="TreeGrafter"/>
</dbReference>
<evidence type="ECO:0000259" key="6">
    <source>
        <dbReference type="PROSITE" id="PS50014"/>
    </source>
</evidence>
<dbReference type="PROSITE" id="PS50014">
    <property type="entry name" value="BROMODOMAIN_2"/>
    <property type="match status" value="1"/>
</dbReference>
<accession>D8M1I0</accession>
<dbReference type="InterPro" id="IPR001452">
    <property type="entry name" value="SH3_domain"/>
</dbReference>
<name>D8M1I0_BLAHO</name>
<dbReference type="InterPro" id="IPR001487">
    <property type="entry name" value="Bromodomain"/>
</dbReference>
<evidence type="ECO:0000256" key="4">
    <source>
        <dbReference type="PROSITE-ProRule" id="PRU00192"/>
    </source>
</evidence>
<dbReference type="Proteomes" id="UP000008312">
    <property type="component" value="Unassembled WGS sequence"/>
</dbReference>
<dbReference type="InterPro" id="IPR037800">
    <property type="entry name" value="GCN5"/>
</dbReference>
<evidence type="ECO:0000256" key="3">
    <source>
        <dbReference type="PROSITE-ProRule" id="PRU00035"/>
    </source>
</evidence>
<dbReference type="PROSITE" id="PS50002">
    <property type="entry name" value="SH3"/>
    <property type="match status" value="1"/>
</dbReference>